<accession>A0A5C2SAF1</accession>
<dbReference type="OrthoDB" id="2444174at2759"/>
<dbReference type="EMBL" id="ML122264">
    <property type="protein sequence ID" value="RPD60733.1"/>
    <property type="molecule type" value="Genomic_DNA"/>
</dbReference>
<dbReference type="AlphaFoldDB" id="A0A5C2SAF1"/>
<keyword evidence="3" id="KW-1185">Reference proteome</keyword>
<dbReference type="PANTHER" id="PTHR39468:SF1">
    <property type="entry name" value="MTF2-LIKE C-TERMINAL DOMAIN-CONTAINING PROTEIN"/>
    <property type="match status" value="1"/>
</dbReference>
<gene>
    <name evidence="2" type="ORF">L227DRAFT_81935</name>
</gene>
<evidence type="ECO:0000313" key="3">
    <source>
        <dbReference type="Proteomes" id="UP000313359"/>
    </source>
</evidence>
<dbReference type="PANTHER" id="PTHR39468">
    <property type="entry name" value="CHROMOSOME 7, WHOLE GENOME SHOTGUN SEQUENCE"/>
    <property type="match status" value="1"/>
</dbReference>
<dbReference type="InterPro" id="IPR040009">
    <property type="entry name" value="Mtf2/C5D6.12-like"/>
</dbReference>
<sequence>MLAAQSSARTCPCISGRCFQVSASLSRAEGVVALNTRYRHFHGTWLRTSSTGASPWDSIFEAVKDTTALMHHSTPHVRNLRCLPVGRADGPEHPRTISTTHHESQTTADMFDVVFEGNFAAGSEGTAGVDKHSAAMDKSFSRLRRIKRPPWTSEVDEELDRKMVDMELCETDIQLLMWAMQEVFGEFRRYEGEARRTVEVHQAGSSDFHTSPSSRRMLSALQHYPHLLVAFMCTFRDRYKDPHLAMSMFEHARDLSIASFVYGCTTPVYNELIETRWRSFRDLRGVCDALEEMWVNGVETNHRTRLLAETIRREIGERTFWQEESSIGSGEVWRMVSLLESLVVRGRKQKRTRSSDAETGKVKAKENTQDNWRFNEWPGSPFLSTRTRRMRT</sequence>
<reference evidence="2" key="1">
    <citation type="journal article" date="2018" name="Genome Biol. Evol.">
        <title>Genomics and development of Lentinus tigrinus, a white-rot wood-decaying mushroom with dimorphic fruiting bodies.</title>
        <authorList>
            <person name="Wu B."/>
            <person name="Xu Z."/>
            <person name="Knudson A."/>
            <person name="Carlson A."/>
            <person name="Chen N."/>
            <person name="Kovaka S."/>
            <person name="LaButti K."/>
            <person name="Lipzen A."/>
            <person name="Pennachio C."/>
            <person name="Riley R."/>
            <person name="Schakwitz W."/>
            <person name="Umezawa K."/>
            <person name="Ohm R.A."/>
            <person name="Grigoriev I.V."/>
            <person name="Nagy L.G."/>
            <person name="Gibbons J."/>
            <person name="Hibbett D."/>
        </authorList>
    </citation>
    <scope>NUCLEOTIDE SEQUENCE [LARGE SCALE GENOMIC DNA]</scope>
    <source>
        <strain evidence="2">ALCF2SS1-6</strain>
    </source>
</reference>
<dbReference type="InterPro" id="IPR043837">
    <property type="entry name" value="Mtf2-like_C"/>
</dbReference>
<protein>
    <recommendedName>
        <fullName evidence="1">Mtf2-like C-terminal domain-containing protein</fullName>
    </recommendedName>
</protein>
<organism evidence="2 3">
    <name type="scientific">Lentinus tigrinus ALCF2SS1-6</name>
    <dbReference type="NCBI Taxonomy" id="1328759"/>
    <lineage>
        <taxon>Eukaryota</taxon>
        <taxon>Fungi</taxon>
        <taxon>Dikarya</taxon>
        <taxon>Basidiomycota</taxon>
        <taxon>Agaricomycotina</taxon>
        <taxon>Agaricomycetes</taxon>
        <taxon>Polyporales</taxon>
        <taxon>Polyporaceae</taxon>
        <taxon>Lentinus</taxon>
    </lineage>
</organism>
<evidence type="ECO:0000313" key="2">
    <source>
        <dbReference type="EMBL" id="RPD60733.1"/>
    </source>
</evidence>
<dbReference type="Proteomes" id="UP000313359">
    <property type="component" value="Unassembled WGS sequence"/>
</dbReference>
<proteinExistence type="predicted"/>
<dbReference type="STRING" id="1328759.A0A5C2SAF1"/>
<name>A0A5C2SAF1_9APHY</name>
<dbReference type="GO" id="GO:0005739">
    <property type="term" value="C:mitochondrion"/>
    <property type="evidence" value="ECO:0007669"/>
    <property type="project" value="InterPro"/>
</dbReference>
<evidence type="ECO:0000259" key="1">
    <source>
        <dbReference type="Pfam" id="PF19189"/>
    </source>
</evidence>
<dbReference type="Pfam" id="PF19189">
    <property type="entry name" value="Mtf2"/>
    <property type="match status" value="1"/>
</dbReference>
<feature type="domain" description="Mtf2-like C-terminal" evidence="1">
    <location>
        <begin position="154"/>
        <end position="340"/>
    </location>
</feature>